<evidence type="ECO:0000313" key="2">
    <source>
        <dbReference type="EMBL" id="VDD78590.1"/>
    </source>
</evidence>
<dbReference type="Proteomes" id="UP000267029">
    <property type="component" value="Unassembled WGS sequence"/>
</dbReference>
<reference evidence="2 3" key="1">
    <citation type="submission" date="2018-10" db="EMBL/GenBank/DDBJ databases">
        <authorList>
            <consortium name="Pathogen Informatics"/>
        </authorList>
    </citation>
    <scope>NUCLEOTIDE SEQUENCE [LARGE SCALE GENOMIC DNA]</scope>
</reference>
<protein>
    <submittedName>
        <fullName evidence="2">Uncharacterized protein</fullName>
    </submittedName>
</protein>
<keyword evidence="3" id="KW-1185">Reference proteome</keyword>
<name>A0A0R3UCE4_MESCO</name>
<accession>A0A0R3UCE4</accession>
<gene>
    <name evidence="2" type="ORF">MCOS_LOCUS4593</name>
</gene>
<sequence>MAANQQQQQQQHQEMQHRVQAAVHKSDSQGIMSSAGAGAMPPKSRQSPLPVVYDQTPMALDSRMLPNQQLKTMLRQSKLFSTVSVAREGVLRSSILRRPLTPVASHAACPPSSLVLGCCLPLAAAPRSSRRWCPLRRLWWLQQPAQQFRRRFAHPLPFPILRRLFAIIIVNINIITVIKVKPIHQHRHPAHHHLLLLRHRRRSANPQPLPPPLWTPHL</sequence>
<organism evidence="2 3">
    <name type="scientific">Mesocestoides corti</name>
    <name type="common">Flatworm</name>
    <dbReference type="NCBI Taxonomy" id="53468"/>
    <lineage>
        <taxon>Eukaryota</taxon>
        <taxon>Metazoa</taxon>
        <taxon>Spiralia</taxon>
        <taxon>Lophotrochozoa</taxon>
        <taxon>Platyhelminthes</taxon>
        <taxon>Cestoda</taxon>
        <taxon>Eucestoda</taxon>
        <taxon>Cyclophyllidea</taxon>
        <taxon>Mesocestoididae</taxon>
        <taxon>Mesocestoides</taxon>
    </lineage>
</organism>
<dbReference type="AlphaFoldDB" id="A0A0R3UCE4"/>
<evidence type="ECO:0000256" key="1">
    <source>
        <dbReference type="SAM" id="MobiDB-lite"/>
    </source>
</evidence>
<dbReference type="EMBL" id="UXSR01001909">
    <property type="protein sequence ID" value="VDD78590.1"/>
    <property type="molecule type" value="Genomic_DNA"/>
</dbReference>
<proteinExistence type="predicted"/>
<evidence type="ECO:0000313" key="3">
    <source>
        <dbReference type="Proteomes" id="UP000267029"/>
    </source>
</evidence>
<feature type="compositionally biased region" description="Low complexity" evidence="1">
    <location>
        <begin position="1"/>
        <end position="13"/>
    </location>
</feature>
<feature type="region of interest" description="Disordered" evidence="1">
    <location>
        <begin position="1"/>
        <end position="48"/>
    </location>
</feature>